<proteinExistence type="inferred from homology"/>
<dbReference type="GO" id="GO:0004657">
    <property type="term" value="F:proline dehydrogenase activity"/>
    <property type="evidence" value="ECO:0007669"/>
    <property type="project" value="UniProtKB-EC"/>
</dbReference>
<name>A0A482WZC1_LAOST</name>
<keyword evidence="4 5" id="KW-0642">Proline metabolism</keyword>
<comment type="catalytic activity">
    <reaction evidence="5">
        <text>L-proline + a quinone = (S)-1-pyrroline-5-carboxylate + a quinol + H(+)</text>
        <dbReference type="Rhea" id="RHEA:23784"/>
        <dbReference type="ChEBI" id="CHEBI:15378"/>
        <dbReference type="ChEBI" id="CHEBI:17388"/>
        <dbReference type="ChEBI" id="CHEBI:24646"/>
        <dbReference type="ChEBI" id="CHEBI:60039"/>
        <dbReference type="ChEBI" id="CHEBI:132124"/>
        <dbReference type="EC" id="1.5.5.2"/>
    </reaction>
</comment>
<dbReference type="STRING" id="195883.A0A482WZC1"/>
<dbReference type="Proteomes" id="UP000291343">
    <property type="component" value="Unassembled WGS sequence"/>
</dbReference>
<keyword evidence="5" id="KW-0285">Flavoprotein</keyword>
<dbReference type="EC" id="1.5.5.2" evidence="5"/>
<feature type="domain" description="Proline dehydrogenase" evidence="6">
    <location>
        <begin position="157"/>
        <end position="624"/>
    </location>
</feature>
<keyword evidence="5" id="KW-0274">FAD</keyword>
<dbReference type="GO" id="GO:0005739">
    <property type="term" value="C:mitochondrion"/>
    <property type="evidence" value="ECO:0007669"/>
    <property type="project" value="TreeGrafter"/>
</dbReference>
<evidence type="ECO:0000256" key="3">
    <source>
        <dbReference type="ARBA" id="ARBA00023002"/>
    </source>
</evidence>
<keyword evidence="3 5" id="KW-0560">Oxidoreductase</keyword>
<dbReference type="EMBL" id="QKKF02022000">
    <property type="protein sequence ID" value="RZF38692.1"/>
    <property type="molecule type" value="Genomic_DNA"/>
</dbReference>
<dbReference type="InterPro" id="IPR029041">
    <property type="entry name" value="FAD-linked_oxidoreductase-like"/>
</dbReference>
<dbReference type="GO" id="GO:0010133">
    <property type="term" value="P:L-proline catabolic process to L-glutamate"/>
    <property type="evidence" value="ECO:0007669"/>
    <property type="project" value="TreeGrafter"/>
</dbReference>
<dbReference type="Gene3D" id="3.20.20.220">
    <property type="match status" value="2"/>
</dbReference>
<evidence type="ECO:0000256" key="1">
    <source>
        <dbReference type="ARBA" id="ARBA00004739"/>
    </source>
</evidence>
<dbReference type="SUPFAM" id="SSF51730">
    <property type="entry name" value="FAD-linked oxidoreductase"/>
    <property type="match status" value="1"/>
</dbReference>
<accession>A0A482WZC1</accession>
<sequence>MLRKLASLRCQNTPQIFNNLNQRFTNYIPKSVFNHVIKSNTFHSSRTQLKDCDEGKTKDSVSVPTTMSYYCPEKDKALDLTFINAEEAFKSKKTSDLLRALVVYNLCSNNFLVENNARLMKLFKKMLGEKVFVYFMKKTFYGHFVAGEDQHNILPLVERMKTYGVGSILDYSVEEDISESEAVKLEYEGTVSEAERGLSALGNNEQQLANVNEEEKLKTYQAPTSDRRKDVSSVRTYFYLNEAACDRSLEVFQECIRAVGDGEYGTGVAAIKLTALGRPQMLLQISEVIMKARKFVSDVVHSGNTFTNVLQHHLTEEELERRLKKAGIEDAGRFLQRVVKDRQGVIHLFPWNGIVDENLNLSDTFRVPSLKDGRMVRLISQLSPNEEQMFRNMIHRLNVLLQTAKEYKVPVMVDAEQTYFQPAISRITMEMMHKHNLNEAVVLNTYQCYLKDTHNEVLNDLEQAAREDFYFGAKIVRGAYLEQERERAKTLGLEDPTNPNFEATTDMYFKVLVEFLERIHRNNQESIKCQTEGQCYGKVMVMVASHNEETVRFAIEEMRRLGICPSQKSVLFGQLLGMCDYITFPLGQAGYAAYKYVPYGPVTEVLPYLSRRVVENKGVLKKVKKEKQLLWQEIKRRSLNNQLFYKPPL</sequence>
<comment type="similarity">
    <text evidence="2 5">Belongs to the proline oxidase family.</text>
</comment>
<reference evidence="7 8" key="1">
    <citation type="journal article" date="2017" name="Gigascience">
        <title>Genome sequence of the small brown planthopper, Laodelphax striatellus.</title>
        <authorList>
            <person name="Zhu J."/>
            <person name="Jiang F."/>
            <person name="Wang X."/>
            <person name="Yang P."/>
            <person name="Bao Y."/>
            <person name="Zhao W."/>
            <person name="Wang W."/>
            <person name="Lu H."/>
            <person name="Wang Q."/>
            <person name="Cui N."/>
            <person name="Li J."/>
            <person name="Chen X."/>
            <person name="Luo L."/>
            <person name="Yu J."/>
            <person name="Kang L."/>
            <person name="Cui F."/>
        </authorList>
    </citation>
    <scope>NUCLEOTIDE SEQUENCE [LARGE SCALE GENOMIC DNA]</scope>
    <source>
        <strain evidence="7">Lst14</strain>
    </source>
</reference>
<dbReference type="PANTHER" id="PTHR13914">
    <property type="entry name" value="PROLINE OXIDASE"/>
    <property type="match status" value="1"/>
</dbReference>
<evidence type="ECO:0000259" key="6">
    <source>
        <dbReference type="Pfam" id="PF01619"/>
    </source>
</evidence>
<evidence type="ECO:0000256" key="4">
    <source>
        <dbReference type="ARBA" id="ARBA00023062"/>
    </source>
</evidence>
<dbReference type="InParanoid" id="A0A482WZC1"/>
<dbReference type="Pfam" id="PF01619">
    <property type="entry name" value="Pro_dh"/>
    <property type="match status" value="1"/>
</dbReference>
<comment type="cofactor">
    <cofactor evidence="5">
        <name>FAD</name>
        <dbReference type="ChEBI" id="CHEBI:57692"/>
    </cofactor>
</comment>
<dbReference type="PANTHER" id="PTHR13914:SF0">
    <property type="entry name" value="PROLINE DEHYDROGENASE 1, MITOCHONDRIAL"/>
    <property type="match status" value="1"/>
</dbReference>
<dbReference type="AlphaFoldDB" id="A0A482WZC1"/>
<dbReference type="FunFam" id="3.20.20.220:FF:000012">
    <property type="entry name" value="Proline dehydrogenase"/>
    <property type="match status" value="1"/>
</dbReference>
<evidence type="ECO:0000256" key="5">
    <source>
        <dbReference type="RuleBase" id="RU364054"/>
    </source>
</evidence>
<keyword evidence="8" id="KW-1185">Reference proteome</keyword>
<dbReference type="GO" id="GO:0071949">
    <property type="term" value="F:FAD binding"/>
    <property type="evidence" value="ECO:0007669"/>
    <property type="project" value="TreeGrafter"/>
</dbReference>
<comment type="function">
    <text evidence="5">Converts proline to delta-1-pyrroline-5-carboxylate.</text>
</comment>
<organism evidence="7 8">
    <name type="scientific">Laodelphax striatellus</name>
    <name type="common">Small brown planthopper</name>
    <name type="synonym">Delphax striatella</name>
    <dbReference type="NCBI Taxonomy" id="195883"/>
    <lineage>
        <taxon>Eukaryota</taxon>
        <taxon>Metazoa</taxon>
        <taxon>Ecdysozoa</taxon>
        <taxon>Arthropoda</taxon>
        <taxon>Hexapoda</taxon>
        <taxon>Insecta</taxon>
        <taxon>Pterygota</taxon>
        <taxon>Neoptera</taxon>
        <taxon>Paraneoptera</taxon>
        <taxon>Hemiptera</taxon>
        <taxon>Auchenorrhyncha</taxon>
        <taxon>Fulgoroidea</taxon>
        <taxon>Delphacidae</taxon>
        <taxon>Criomorphinae</taxon>
        <taxon>Laodelphax</taxon>
    </lineage>
</organism>
<dbReference type="OrthoDB" id="5464at2759"/>
<evidence type="ECO:0000256" key="2">
    <source>
        <dbReference type="ARBA" id="ARBA00005869"/>
    </source>
</evidence>
<comment type="pathway">
    <text evidence="1">Amino-acid degradation; L-proline degradation into L-glutamate; L-glutamate from L-proline: step 1/2.</text>
</comment>
<protein>
    <recommendedName>
        <fullName evidence="5">Proline dehydrogenase</fullName>
        <ecNumber evidence="5">1.5.5.2</ecNumber>
    </recommendedName>
</protein>
<comment type="caution">
    <text evidence="7">The sequence shown here is derived from an EMBL/GenBank/DDBJ whole genome shotgun (WGS) entry which is preliminary data.</text>
</comment>
<dbReference type="InterPro" id="IPR015659">
    <property type="entry name" value="Proline_oxidase"/>
</dbReference>
<gene>
    <name evidence="7" type="ORF">LSTR_LSTR003498</name>
</gene>
<evidence type="ECO:0000313" key="7">
    <source>
        <dbReference type="EMBL" id="RZF38692.1"/>
    </source>
</evidence>
<dbReference type="InterPro" id="IPR002872">
    <property type="entry name" value="Proline_DH_dom"/>
</dbReference>
<evidence type="ECO:0000313" key="8">
    <source>
        <dbReference type="Proteomes" id="UP000291343"/>
    </source>
</evidence>